<organism evidence="2 3">
    <name type="scientific">Ruminococcus phage phiRM10</name>
    <dbReference type="NCBI Taxonomy" id="2772516"/>
    <lineage>
        <taxon>Viruses</taxon>
        <taxon>Duplodnaviria</taxon>
        <taxon>Heunggongvirae</taxon>
        <taxon>Uroviricota</taxon>
        <taxon>Caudoviricetes</taxon>
        <taxon>Munstervirinae</taxon>
        <taxon>Aceathervirus</taxon>
        <taxon>Aceathervirus RM10</taxon>
    </lineage>
</organism>
<name>A0AAE7MUG2_9CAUD</name>
<keyword evidence="3" id="KW-1185">Reference proteome</keyword>
<feature type="domain" description="Phage tail tube protein N-terminal" evidence="1">
    <location>
        <begin position="15"/>
        <end position="109"/>
    </location>
</feature>
<dbReference type="EMBL" id="MT980841">
    <property type="protein sequence ID" value="QOI66330.1"/>
    <property type="molecule type" value="Genomic_DNA"/>
</dbReference>
<dbReference type="InterPro" id="IPR006490">
    <property type="entry name" value="Maj_tail_phi13"/>
</dbReference>
<dbReference type="Pfam" id="PF06488">
    <property type="entry name" value="L_lac_phage_MSP"/>
    <property type="match status" value="1"/>
</dbReference>
<sequence length="197" mass="21573">MGGATRAVQAGKENKVEFGLRNCYYAVITEGEGGKITYGSPKRLPGAVSITFDKSGDLIRFKADDIDYYTNANNQGYEGTLTLARVPEEFRTEVLKEEKTEKGVMLENSDAQVANIALMFEFQGDVKATRHLFYYCSVNRPSVGSTTKDSGEPNTTELSLVASPRPTDNLVKASTAAGVDEATYNSWYTTVYEKSGE</sequence>
<proteinExistence type="predicted"/>
<evidence type="ECO:0000313" key="2">
    <source>
        <dbReference type="EMBL" id="QOI66330.1"/>
    </source>
</evidence>
<reference evidence="2" key="1">
    <citation type="submission" date="2020-09" db="EMBL/GenBank/DDBJ databases">
        <title>Temperate bacteriophages infecting mucin-degrading bacterium Ruminococcus gnavus from the human gut.</title>
        <authorList>
            <person name="Khokhlova E.V."/>
            <person name="Shkoporov A.N."/>
            <person name="Draper L.A."/>
            <person name="Kingston A.R."/>
            <person name="Forde A."/>
            <person name="Ross R.P."/>
            <person name="Hill C."/>
        </authorList>
    </citation>
    <scope>NUCLEOTIDE SEQUENCE</scope>
</reference>
<dbReference type="NCBIfam" id="TIGR01603">
    <property type="entry name" value="maj_tail_phi13"/>
    <property type="match status" value="1"/>
</dbReference>
<protein>
    <submittedName>
        <fullName evidence="2">Major tail protein</fullName>
    </submittedName>
</protein>
<gene>
    <name evidence="2" type="primary">gp11</name>
</gene>
<accession>A0AAE7MUG2</accession>
<evidence type="ECO:0000259" key="1">
    <source>
        <dbReference type="Pfam" id="PF06488"/>
    </source>
</evidence>
<dbReference type="Proteomes" id="UP000827216">
    <property type="component" value="Segment"/>
</dbReference>
<dbReference type="InterPro" id="IPR046764">
    <property type="entry name" value="L_lac_phage_MSP_N"/>
</dbReference>
<evidence type="ECO:0000313" key="3">
    <source>
        <dbReference type="Proteomes" id="UP000827216"/>
    </source>
</evidence>